<feature type="region of interest" description="Disordered" evidence="1">
    <location>
        <begin position="34"/>
        <end position="81"/>
    </location>
</feature>
<name>A0A6J4I6T7_9ACTN</name>
<reference evidence="2" key="1">
    <citation type="submission" date="2020-02" db="EMBL/GenBank/DDBJ databases">
        <authorList>
            <person name="Meier V. D."/>
        </authorList>
    </citation>
    <scope>NUCLEOTIDE SEQUENCE</scope>
    <source>
        <strain evidence="2">AVDCRST_MAG52</strain>
    </source>
</reference>
<dbReference type="AlphaFoldDB" id="A0A6J4I6T7"/>
<organism evidence="2">
    <name type="scientific">uncultured Blastococcus sp</name>
    <dbReference type="NCBI Taxonomy" id="217144"/>
    <lineage>
        <taxon>Bacteria</taxon>
        <taxon>Bacillati</taxon>
        <taxon>Actinomycetota</taxon>
        <taxon>Actinomycetes</taxon>
        <taxon>Geodermatophilales</taxon>
        <taxon>Geodermatophilaceae</taxon>
        <taxon>Blastococcus</taxon>
        <taxon>environmental samples</taxon>
    </lineage>
</organism>
<dbReference type="EMBL" id="CADCTN010000117">
    <property type="protein sequence ID" value="CAA9241989.1"/>
    <property type="molecule type" value="Genomic_DNA"/>
</dbReference>
<gene>
    <name evidence="2" type="ORF">AVDCRST_MAG52-1662</name>
</gene>
<accession>A0A6J4I6T7</accession>
<feature type="compositionally biased region" description="Basic residues" evidence="1">
    <location>
        <begin position="56"/>
        <end position="70"/>
    </location>
</feature>
<proteinExistence type="predicted"/>
<evidence type="ECO:0000313" key="2">
    <source>
        <dbReference type="EMBL" id="CAA9241989.1"/>
    </source>
</evidence>
<sequence length="81" mass="8550">MASGGVLVVLFLLGIGVLSVRTLVIAVRGGRGPGAPPASLPHVDPNGFPVLAPPQRHQRPGLRRSGRFRPHRADPRPVARP</sequence>
<feature type="compositionally biased region" description="Basic and acidic residues" evidence="1">
    <location>
        <begin position="71"/>
        <end position="81"/>
    </location>
</feature>
<protein>
    <submittedName>
        <fullName evidence="2">Uncharacterized protein</fullName>
    </submittedName>
</protein>
<evidence type="ECO:0000256" key="1">
    <source>
        <dbReference type="SAM" id="MobiDB-lite"/>
    </source>
</evidence>